<dbReference type="EMBL" id="QPJT01000011">
    <property type="protein sequence ID" value="RCX16282.1"/>
    <property type="molecule type" value="Genomic_DNA"/>
</dbReference>
<dbReference type="RefSeq" id="WP_114297838.1">
    <property type="nucleotide sequence ID" value="NZ_QPJT01000011.1"/>
</dbReference>
<evidence type="ECO:0000313" key="1">
    <source>
        <dbReference type="EMBL" id="RCX16282.1"/>
    </source>
</evidence>
<evidence type="ECO:0000313" key="2">
    <source>
        <dbReference type="Proteomes" id="UP000253034"/>
    </source>
</evidence>
<keyword evidence="2" id="KW-1185">Reference proteome</keyword>
<reference evidence="1 2" key="1">
    <citation type="submission" date="2018-07" db="EMBL/GenBank/DDBJ databases">
        <title>Genomic Encyclopedia of Type Strains, Phase IV (KMG-IV): sequencing the most valuable type-strain genomes for metagenomic binning, comparative biology and taxonomic classification.</title>
        <authorList>
            <person name="Goeker M."/>
        </authorList>
    </citation>
    <scope>NUCLEOTIDE SEQUENCE [LARGE SCALE GENOMIC DNA]</scope>
    <source>
        <strain evidence="1 2">DSM 27016</strain>
    </source>
</reference>
<comment type="caution">
    <text evidence="1">The sequence shown here is derived from an EMBL/GenBank/DDBJ whole genome shotgun (WGS) entry which is preliminary data.</text>
</comment>
<dbReference type="AlphaFoldDB" id="A0A369B411"/>
<dbReference type="OrthoDB" id="1740067at2"/>
<organism evidence="1 2">
    <name type="scientific">Anaerobacterium chartisolvens</name>
    <dbReference type="NCBI Taxonomy" id="1297424"/>
    <lineage>
        <taxon>Bacteria</taxon>
        <taxon>Bacillati</taxon>
        <taxon>Bacillota</taxon>
        <taxon>Clostridia</taxon>
        <taxon>Eubacteriales</taxon>
        <taxon>Oscillospiraceae</taxon>
        <taxon>Anaerobacterium</taxon>
    </lineage>
</organism>
<gene>
    <name evidence="1" type="ORF">DFR58_11125</name>
</gene>
<name>A0A369B411_9FIRM</name>
<sequence length="127" mass="14432">MINQTNFIIRTSGRREGSFYIDYIGMYRVDDISKQTGIKPSGIKEIYIKNGAVYDDALDVYYFPGIQDAKNSISEILDGMKPDKKGRVLVLTEAEVEYIRQALINEGSNTIRVSNKIKDAIFKKLND</sequence>
<protein>
    <submittedName>
        <fullName evidence="1">Uncharacterized protein</fullName>
    </submittedName>
</protein>
<dbReference type="Proteomes" id="UP000253034">
    <property type="component" value="Unassembled WGS sequence"/>
</dbReference>
<proteinExistence type="predicted"/>
<accession>A0A369B411</accession>